<name>A0A2U7U7S7_9VIRU</name>
<dbReference type="KEGG" id="vg:36843622"/>
<evidence type="ECO:0000313" key="2">
    <source>
        <dbReference type="EMBL" id="AVK74481.1"/>
    </source>
</evidence>
<feature type="region of interest" description="Disordered" evidence="1">
    <location>
        <begin position="91"/>
        <end position="114"/>
    </location>
</feature>
<organism evidence="2">
    <name type="scientific">Pandoravirus quercus</name>
    <dbReference type="NCBI Taxonomy" id="2107709"/>
    <lineage>
        <taxon>Viruses</taxon>
        <taxon>Pandoravirus</taxon>
    </lineage>
</organism>
<dbReference type="RefSeq" id="YP_009482750.1">
    <property type="nucleotide sequence ID" value="NC_037667.1"/>
</dbReference>
<protein>
    <submittedName>
        <fullName evidence="2">Uncharacterized protein</fullName>
    </submittedName>
</protein>
<dbReference type="GeneID" id="36843622"/>
<evidence type="ECO:0000256" key="1">
    <source>
        <dbReference type="SAM" id="MobiDB-lite"/>
    </source>
</evidence>
<gene>
    <name evidence="2" type="ORF">pqer_cds_59</name>
</gene>
<dbReference type="Proteomes" id="UP000248852">
    <property type="component" value="Segment"/>
</dbReference>
<sequence length="495" mass="52943">MQESVSVAAGTKRPRELVRPDVAAAVGLCAQQADLSDRQRQRLADVVVRLGVTPLVDDPCMALAHGLGDEWTDAVAWADHFAADEMRRTRGPALAGENGHGGTGDGRALPSPTSAEWGSLPLEMRAEIARLLVDADPRAAVNLYMTSPDAASAFAGQNHIALGVDGKGALIERRVPLIDYARAAAAFGVADPLDLFLAGATCSLKALANWYTVAPHYAGAFAPPGHAATRDPTAIDYANLVSGGLPIDVIDATPIDRLAEAVRGLGVDRPVTLRDVRAAFTGPVPGSVAEVARQWYDYVRRPSLLCAMRPAPVHDTVVSARFKALGIAAPCVSDALFDDAVDYGIALPLPAHADDLHMVFAMRLIGPVPPDNAIEWLRPMLDNPDDEIPELEDWIAGRPLDVDADGQNIEDRIQNDDVDGSDALHALLDDMQTAIEPYICRAYFLPSNVVPPFAWLLTASRALLARRDGRVWLFFQPRSEAIEQALALAATRGAP</sequence>
<proteinExistence type="predicted"/>
<reference evidence="2" key="1">
    <citation type="journal article" date="2018" name="Nat. Commun.">
        <title>Diversity and evolution of the emerging Pandoraviridae family.</title>
        <authorList>
            <person name="Legendre M."/>
            <person name="Fabre E."/>
            <person name="Poirot O."/>
            <person name="Jeudy S."/>
            <person name="Lartigue A."/>
            <person name="Alempic J.M."/>
            <person name="Beucher L."/>
            <person name="Philippe N."/>
            <person name="Bertaux L."/>
            <person name="Christo-Foroux E."/>
            <person name="Labadie K."/>
            <person name="Coute Y."/>
            <person name="Abergel C."/>
            <person name="Claverie J.M."/>
        </authorList>
    </citation>
    <scope>NUCLEOTIDE SEQUENCE [LARGE SCALE GENOMIC DNA]</scope>
    <source>
        <strain evidence="2">Quercus</strain>
    </source>
</reference>
<dbReference type="EMBL" id="MG011689">
    <property type="protein sequence ID" value="AVK74481.1"/>
    <property type="molecule type" value="Genomic_DNA"/>
</dbReference>
<accession>A0A2U7U7S7</accession>